<dbReference type="InterPro" id="IPR036390">
    <property type="entry name" value="WH_DNA-bd_sf"/>
</dbReference>
<dbReference type="SMART" id="SM00715">
    <property type="entry name" value="LA"/>
    <property type="match status" value="1"/>
</dbReference>
<feature type="compositionally biased region" description="Low complexity" evidence="3">
    <location>
        <begin position="187"/>
        <end position="202"/>
    </location>
</feature>
<feature type="region of interest" description="Disordered" evidence="3">
    <location>
        <begin position="1"/>
        <end position="333"/>
    </location>
</feature>
<feature type="compositionally biased region" description="Polar residues" evidence="3">
    <location>
        <begin position="122"/>
        <end position="175"/>
    </location>
</feature>
<feature type="compositionally biased region" description="Polar residues" evidence="3">
    <location>
        <begin position="1"/>
        <end position="20"/>
    </location>
</feature>
<dbReference type="OrthoDB" id="340227at2759"/>
<feature type="compositionally biased region" description="Pro residues" evidence="3">
    <location>
        <begin position="320"/>
        <end position="333"/>
    </location>
</feature>
<dbReference type="InterPro" id="IPR045180">
    <property type="entry name" value="La_dom_prot"/>
</dbReference>
<feature type="compositionally biased region" description="Polar residues" evidence="3">
    <location>
        <begin position="61"/>
        <end position="72"/>
    </location>
</feature>
<dbReference type="InterPro" id="IPR036388">
    <property type="entry name" value="WH-like_DNA-bd_sf"/>
</dbReference>
<dbReference type="GO" id="GO:0005737">
    <property type="term" value="C:cytoplasm"/>
    <property type="evidence" value="ECO:0007669"/>
    <property type="project" value="UniProtKB-ARBA"/>
</dbReference>
<keyword evidence="1 2" id="KW-0694">RNA-binding</keyword>
<feature type="compositionally biased region" description="Basic and acidic residues" evidence="3">
    <location>
        <begin position="271"/>
        <end position="307"/>
    </location>
</feature>
<accession>A0A5J5C226</accession>
<evidence type="ECO:0000313" key="5">
    <source>
        <dbReference type="EMBL" id="KAA8547541.1"/>
    </source>
</evidence>
<protein>
    <recommendedName>
        <fullName evidence="4">HTH La-type RNA-binding domain-containing protein</fullName>
    </recommendedName>
</protein>
<dbReference type="AlphaFoldDB" id="A0A5J5C226"/>
<sequence length="469" mass="50358">MASTTANNHSPRSSVESPQSRRAARAPWTQIVRGGGESEPIISSSVMASEAPSSPSSSAAFNEQATSSSDWSPSKLAAAPEEEVQPESSDSNAAKKPAWNKPSNGALEVGPVMGADSWPALSESTRASPKSSSESLKTLSDGSASQVSGVGIASSSSQKQIITNNANTSLTQNHATPARQKVTRRVSGSSSGSVSDNGGSLQPPLPSPGSAVEMPSNNAGKSGSVLLESSPREHTHKESGQRGGFGSQSHSGNDHTQQRSSFRRGNGGPHPRGDGSYHHNYGNRRDQDRGNHDWNPHHRSFNGRDAHMQPQRVVPRSYNRPPPPSSPQFMPPPPMPVRSFGVYPDVASSLIYLTPSPDPLRGLPIVTPMPHHAMYYPVPDPQLHTKIVSQIDYYFSNENLIKDTFLRQNMDDQGWVPIKLIAGFKKVMVLYHRQDKGSGNSDLYPLGPLHLVKRGDFKVGLNVLSAPIL</sequence>
<reference evidence="5 6" key="1">
    <citation type="submission" date="2019-09" db="EMBL/GenBank/DDBJ databases">
        <title>A chromosome-level genome assembly of the Chinese tupelo Nyssa sinensis.</title>
        <authorList>
            <person name="Yang X."/>
            <person name="Kang M."/>
            <person name="Yang Y."/>
            <person name="Xiong H."/>
            <person name="Wang M."/>
            <person name="Zhang Z."/>
            <person name="Wang Z."/>
            <person name="Wu H."/>
            <person name="Ma T."/>
            <person name="Liu J."/>
            <person name="Xi Z."/>
        </authorList>
    </citation>
    <scope>NUCLEOTIDE SEQUENCE [LARGE SCALE GENOMIC DNA]</scope>
    <source>
        <strain evidence="5">J267</strain>
        <tissue evidence="5">Leaf</tissue>
    </source>
</reference>
<dbReference type="CDD" id="cd07323">
    <property type="entry name" value="LAM"/>
    <property type="match status" value="1"/>
</dbReference>
<feature type="compositionally biased region" description="Low complexity" evidence="3">
    <location>
        <begin position="38"/>
        <end position="60"/>
    </location>
</feature>
<name>A0A5J5C226_9ASTE</name>
<dbReference type="EMBL" id="CM018032">
    <property type="protein sequence ID" value="KAA8547541.1"/>
    <property type="molecule type" value="Genomic_DNA"/>
</dbReference>
<gene>
    <name evidence="5" type="ORF">F0562_003970</name>
</gene>
<evidence type="ECO:0000256" key="1">
    <source>
        <dbReference type="ARBA" id="ARBA00022884"/>
    </source>
</evidence>
<keyword evidence="6" id="KW-1185">Reference proteome</keyword>
<organism evidence="5 6">
    <name type="scientific">Nyssa sinensis</name>
    <dbReference type="NCBI Taxonomy" id="561372"/>
    <lineage>
        <taxon>Eukaryota</taxon>
        <taxon>Viridiplantae</taxon>
        <taxon>Streptophyta</taxon>
        <taxon>Embryophyta</taxon>
        <taxon>Tracheophyta</taxon>
        <taxon>Spermatophyta</taxon>
        <taxon>Magnoliopsida</taxon>
        <taxon>eudicotyledons</taxon>
        <taxon>Gunneridae</taxon>
        <taxon>Pentapetalae</taxon>
        <taxon>asterids</taxon>
        <taxon>Cornales</taxon>
        <taxon>Nyssaceae</taxon>
        <taxon>Nyssa</taxon>
    </lineage>
</organism>
<dbReference type="Gene3D" id="1.10.10.10">
    <property type="entry name" value="Winged helix-like DNA-binding domain superfamily/Winged helix DNA-binding domain"/>
    <property type="match status" value="1"/>
</dbReference>
<dbReference type="GO" id="GO:0003723">
    <property type="term" value="F:RNA binding"/>
    <property type="evidence" value="ECO:0007669"/>
    <property type="project" value="UniProtKB-UniRule"/>
</dbReference>
<dbReference type="Pfam" id="PF05383">
    <property type="entry name" value="La"/>
    <property type="match status" value="1"/>
</dbReference>
<proteinExistence type="predicted"/>
<evidence type="ECO:0000256" key="3">
    <source>
        <dbReference type="SAM" id="MobiDB-lite"/>
    </source>
</evidence>
<dbReference type="PANTHER" id="PTHR22792">
    <property type="entry name" value="LUPUS LA PROTEIN-RELATED"/>
    <property type="match status" value="1"/>
</dbReference>
<evidence type="ECO:0000259" key="4">
    <source>
        <dbReference type="PROSITE" id="PS50961"/>
    </source>
</evidence>
<dbReference type="Proteomes" id="UP000325577">
    <property type="component" value="Linkage Group LG1"/>
</dbReference>
<dbReference type="PANTHER" id="PTHR22792:SF132">
    <property type="entry name" value="LA-RELATED PROTEIN 1"/>
    <property type="match status" value="1"/>
</dbReference>
<evidence type="ECO:0000256" key="2">
    <source>
        <dbReference type="PROSITE-ProRule" id="PRU00332"/>
    </source>
</evidence>
<feature type="domain" description="HTH La-type RNA-binding" evidence="4">
    <location>
        <begin position="377"/>
        <end position="469"/>
    </location>
</feature>
<dbReference type="PROSITE" id="PS50961">
    <property type="entry name" value="HTH_LA"/>
    <property type="match status" value="1"/>
</dbReference>
<evidence type="ECO:0000313" key="6">
    <source>
        <dbReference type="Proteomes" id="UP000325577"/>
    </source>
</evidence>
<dbReference type="SUPFAM" id="SSF46785">
    <property type="entry name" value="Winged helix' DNA-binding domain"/>
    <property type="match status" value="1"/>
</dbReference>
<feature type="compositionally biased region" description="Basic and acidic residues" evidence="3">
    <location>
        <begin position="230"/>
        <end position="240"/>
    </location>
</feature>
<dbReference type="InterPro" id="IPR006630">
    <property type="entry name" value="La_HTH"/>
</dbReference>